<protein>
    <recommendedName>
        <fullName evidence="2">DNA-directed DNA polymerase</fullName>
        <ecNumber evidence="2">2.7.7.7</ecNumber>
    </recommendedName>
</protein>
<dbReference type="InterPro" id="IPR043502">
    <property type="entry name" value="DNA/RNA_pol_sf"/>
</dbReference>
<dbReference type="InterPro" id="IPR023211">
    <property type="entry name" value="DNA_pol_palm_dom_sf"/>
</dbReference>
<dbReference type="STRING" id="13249.T1HRZ4"/>
<evidence type="ECO:0000256" key="6">
    <source>
        <dbReference type="ARBA" id="ARBA00022932"/>
    </source>
</evidence>
<evidence type="ECO:0000259" key="9">
    <source>
        <dbReference type="Pfam" id="PF03175"/>
    </source>
</evidence>
<dbReference type="GO" id="GO:0003887">
    <property type="term" value="F:DNA-directed DNA polymerase activity"/>
    <property type="evidence" value="ECO:0007669"/>
    <property type="project" value="UniProtKB-KW"/>
</dbReference>
<keyword evidence="3" id="KW-0808">Transferase</keyword>
<dbReference type="AlphaFoldDB" id="T1HRZ4"/>
<comment type="catalytic activity">
    <reaction evidence="8">
        <text>DNA(n) + a 2'-deoxyribonucleoside 5'-triphosphate = DNA(n+1) + diphosphate</text>
        <dbReference type="Rhea" id="RHEA:22508"/>
        <dbReference type="Rhea" id="RHEA-COMP:17339"/>
        <dbReference type="Rhea" id="RHEA-COMP:17340"/>
        <dbReference type="ChEBI" id="CHEBI:33019"/>
        <dbReference type="ChEBI" id="CHEBI:61560"/>
        <dbReference type="ChEBI" id="CHEBI:173112"/>
        <dbReference type="EC" id="2.7.7.7"/>
    </reaction>
</comment>
<dbReference type="EnsemblMetazoa" id="RPRC006814-RA">
    <property type="protein sequence ID" value="RPRC006814-PA"/>
    <property type="gene ID" value="RPRC006814"/>
</dbReference>
<keyword evidence="6" id="KW-0239">DNA-directed DNA polymerase</keyword>
<dbReference type="GO" id="GO:0003677">
    <property type="term" value="F:DNA binding"/>
    <property type="evidence" value="ECO:0007669"/>
    <property type="project" value="UniProtKB-KW"/>
</dbReference>
<organism evidence="10 11">
    <name type="scientific">Rhodnius prolixus</name>
    <name type="common">Triatomid bug</name>
    <dbReference type="NCBI Taxonomy" id="13249"/>
    <lineage>
        <taxon>Eukaryota</taxon>
        <taxon>Metazoa</taxon>
        <taxon>Ecdysozoa</taxon>
        <taxon>Arthropoda</taxon>
        <taxon>Hexapoda</taxon>
        <taxon>Insecta</taxon>
        <taxon>Pterygota</taxon>
        <taxon>Neoptera</taxon>
        <taxon>Paraneoptera</taxon>
        <taxon>Hemiptera</taxon>
        <taxon>Heteroptera</taxon>
        <taxon>Panheteroptera</taxon>
        <taxon>Cimicomorpha</taxon>
        <taxon>Reduviidae</taxon>
        <taxon>Triatominae</taxon>
        <taxon>Rhodnius</taxon>
    </lineage>
</organism>
<evidence type="ECO:0000256" key="5">
    <source>
        <dbReference type="ARBA" id="ARBA00022705"/>
    </source>
</evidence>
<keyword evidence="11" id="KW-1185">Reference proteome</keyword>
<dbReference type="VEuPathDB" id="VectorBase:RPRC006814"/>
<accession>T1HRZ4</accession>
<comment type="similarity">
    <text evidence="1">Belongs to the DNA polymerase type-B family.</text>
</comment>
<reference evidence="10" key="1">
    <citation type="submission" date="2015-05" db="UniProtKB">
        <authorList>
            <consortium name="EnsemblMetazoa"/>
        </authorList>
    </citation>
    <scope>IDENTIFICATION</scope>
</reference>
<evidence type="ECO:0000256" key="7">
    <source>
        <dbReference type="ARBA" id="ARBA00023125"/>
    </source>
</evidence>
<dbReference type="Proteomes" id="UP000015103">
    <property type="component" value="Unassembled WGS sequence"/>
</dbReference>
<dbReference type="InterPro" id="IPR004868">
    <property type="entry name" value="DNA-dir_DNA_pol_B_mt/vir"/>
</dbReference>
<evidence type="ECO:0000256" key="4">
    <source>
        <dbReference type="ARBA" id="ARBA00022695"/>
    </source>
</evidence>
<dbReference type="PANTHER" id="PTHR31511">
    <property type="entry name" value="PROTEIN CBG23764"/>
    <property type="match status" value="1"/>
</dbReference>
<evidence type="ECO:0000256" key="1">
    <source>
        <dbReference type="ARBA" id="ARBA00005755"/>
    </source>
</evidence>
<dbReference type="PANTHER" id="PTHR31511:SF12">
    <property type="entry name" value="RHO TERMINATION FACTOR N-TERMINAL DOMAIN-CONTAINING PROTEIN"/>
    <property type="match status" value="1"/>
</dbReference>
<keyword evidence="4" id="KW-0548">Nucleotidyltransferase</keyword>
<dbReference type="GO" id="GO:0000166">
    <property type="term" value="F:nucleotide binding"/>
    <property type="evidence" value="ECO:0007669"/>
    <property type="project" value="InterPro"/>
</dbReference>
<dbReference type="GO" id="GO:0006260">
    <property type="term" value="P:DNA replication"/>
    <property type="evidence" value="ECO:0007669"/>
    <property type="project" value="UniProtKB-KW"/>
</dbReference>
<dbReference type="SUPFAM" id="SSF56672">
    <property type="entry name" value="DNA/RNA polymerases"/>
    <property type="match status" value="1"/>
</dbReference>
<proteinExistence type="inferred from homology"/>
<dbReference type="EC" id="2.7.7.7" evidence="2"/>
<dbReference type="Gene3D" id="3.90.1600.10">
    <property type="entry name" value="Palm domain of DNA polymerase"/>
    <property type="match status" value="1"/>
</dbReference>
<name>T1HRZ4_RHOPR</name>
<evidence type="ECO:0000256" key="3">
    <source>
        <dbReference type="ARBA" id="ARBA00022679"/>
    </source>
</evidence>
<evidence type="ECO:0000313" key="10">
    <source>
        <dbReference type="EnsemblMetazoa" id="RPRC006814-PA"/>
    </source>
</evidence>
<keyword evidence="5" id="KW-0235">DNA replication</keyword>
<dbReference type="OMA" id="FHEINSV"/>
<dbReference type="eggNOG" id="ENOG502QT5H">
    <property type="taxonomic scope" value="Eukaryota"/>
</dbReference>
<dbReference type="InParanoid" id="T1HRZ4"/>
<evidence type="ECO:0000256" key="8">
    <source>
        <dbReference type="ARBA" id="ARBA00049244"/>
    </source>
</evidence>
<feature type="domain" description="DNA-directed DNA polymerase family B mitochondria/virus" evidence="9">
    <location>
        <begin position="20"/>
        <end position="209"/>
    </location>
</feature>
<dbReference type="HOGENOM" id="CLU_002028_0_0_1"/>
<keyword evidence="7" id="KW-0238">DNA-binding</keyword>
<dbReference type="EMBL" id="ACPB03015165">
    <property type="status" value="NOT_ANNOTATED_CDS"/>
    <property type="molecule type" value="Genomic_DNA"/>
</dbReference>
<sequence>YGAFEWVSDPDTLDWGNMQEDGPFGYIVEADIEYPAELHELHNDFPLLPENRVPPGQANKKLLAPLTNREKYVVHFVNLRQAMGLGLRLVRVHRALRFRQSRWLSSYIDLNTQMRQQATNDFDKDFYKLMNNAVFGKFMEDVRKRTKIELVTDERRIRKLIAKPTFKDRTIYSETLTAVHLDFEQITMNKPIYVGMAILDLSKVRMYDFHYSTMLTKYGPDKLKLLYTDTDSLMYLVKTKDFYEDITTMMDEFDTSDYPDGHPCKSDRNKKVLGKFKDEASGEPVSEFVGLRAKMYAVRIRGLEKKRAKGIKKAAVDKKITFDDYMAALFEGKEFTTTFRTIISKEHKLFSVEQRKVSLSPHDDKRHLVDR</sequence>
<evidence type="ECO:0000256" key="2">
    <source>
        <dbReference type="ARBA" id="ARBA00012417"/>
    </source>
</evidence>
<dbReference type="Pfam" id="PF03175">
    <property type="entry name" value="DNA_pol_B_2"/>
    <property type="match status" value="1"/>
</dbReference>
<evidence type="ECO:0000313" key="11">
    <source>
        <dbReference type="Proteomes" id="UP000015103"/>
    </source>
</evidence>